<comment type="subcellular location">
    <subcellularLocation>
        <location evidence="1">Cell outer membrane</location>
    </subcellularLocation>
</comment>
<evidence type="ECO:0000256" key="6">
    <source>
        <dbReference type="ARBA" id="ARBA00023136"/>
    </source>
</evidence>
<dbReference type="GO" id="GO:0009279">
    <property type="term" value="C:cell outer membrane"/>
    <property type="evidence" value="ECO:0007669"/>
    <property type="project" value="UniProtKB-SubCell"/>
</dbReference>
<dbReference type="Pfam" id="PF02321">
    <property type="entry name" value="OEP"/>
    <property type="match status" value="1"/>
</dbReference>
<dbReference type="Gene3D" id="1.20.1600.10">
    <property type="entry name" value="Outer membrane efflux proteins (OEP)"/>
    <property type="match status" value="1"/>
</dbReference>
<comment type="similarity">
    <text evidence="2">Belongs to the outer membrane factor (OMF) (TC 1.B.17) family.</text>
</comment>
<reference evidence="9" key="2">
    <citation type="submission" date="2021-04" db="EMBL/GenBank/DDBJ databases">
        <authorList>
            <person name="Gilroy R."/>
        </authorList>
    </citation>
    <scope>NUCLEOTIDE SEQUENCE</scope>
    <source>
        <strain evidence="9">8470</strain>
    </source>
</reference>
<dbReference type="Proteomes" id="UP000784286">
    <property type="component" value="Unassembled WGS sequence"/>
</dbReference>
<dbReference type="EMBL" id="JAHLFJ010000114">
    <property type="protein sequence ID" value="MBU3857332.1"/>
    <property type="molecule type" value="Genomic_DNA"/>
</dbReference>
<reference evidence="9" key="1">
    <citation type="journal article" date="2021" name="PeerJ">
        <title>Extensive microbial diversity within the chicken gut microbiome revealed by metagenomics and culture.</title>
        <authorList>
            <person name="Gilroy R."/>
            <person name="Ravi A."/>
            <person name="Getino M."/>
            <person name="Pursley I."/>
            <person name="Horton D.L."/>
            <person name="Alikhan N.F."/>
            <person name="Baker D."/>
            <person name="Gharbi K."/>
            <person name="Hall N."/>
            <person name="Watson M."/>
            <person name="Adriaenssens E.M."/>
            <person name="Foster-Nyarko E."/>
            <person name="Jarju S."/>
            <person name="Secka A."/>
            <person name="Antonio M."/>
            <person name="Oren A."/>
            <person name="Chaudhuri R.R."/>
            <person name="La Ragione R."/>
            <person name="Hildebrand F."/>
            <person name="Pallen M.J."/>
        </authorList>
    </citation>
    <scope>NUCLEOTIDE SEQUENCE</scope>
    <source>
        <strain evidence="9">8470</strain>
    </source>
</reference>
<dbReference type="PANTHER" id="PTHR30026:SF20">
    <property type="entry name" value="OUTER MEMBRANE PROTEIN TOLC"/>
    <property type="match status" value="1"/>
</dbReference>
<gene>
    <name evidence="9" type="ORF">H9928_12525</name>
</gene>
<evidence type="ECO:0000256" key="8">
    <source>
        <dbReference type="SAM" id="SignalP"/>
    </source>
</evidence>
<evidence type="ECO:0000256" key="4">
    <source>
        <dbReference type="ARBA" id="ARBA00022452"/>
    </source>
</evidence>
<keyword evidence="8" id="KW-0732">Signal</keyword>
<evidence type="ECO:0000256" key="5">
    <source>
        <dbReference type="ARBA" id="ARBA00022692"/>
    </source>
</evidence>
<keyword evidence="7" id="KW-0998">Cell outer membrane</keyword>
<feature type="signal peptide" evidence="8">
    <location>
        <begin position="1"/>
        <end position="19"/>
    </location>
</feature>
<dbReference type="GO" id="GO:1990281">
    <property type="term" value="C:efflux pump complex"/>
    <property type="evidence" value="ECO:0007669"/>
    <property type="project" value="TreeGrafter"/>
</dbReference>
<evidence type="ECO:0000313" key="9">
    <source>
        <dbReference type="EMBL" id="MBU3857332.1"/>
    </source>
</evidence>
<dbReference type="InterPro" id="IPR003423">
    <property type="entry name" value="OMP_efflux"/>
</dbReference>
<sequence>MKRFLTLLFCLQGLTHAFAQLTLEQCRQDAQANYPLVRQYRLIEMSEEYSLSNAAKGNLPQISLGGKATYQSDATTLPFEVPDIDFHGVSKDQYQVTVEISQNIWDGGEIKNRKKQTEAATDEALKQTDVSMYALNERVNQVFFGILLIDEQLKQNRLLSDDLERNLRNVTAYRDNGIANDADIDAVKVEILQTDQQRIKLNNSRKAYLQMLAMLTGKELGNDTQLAVPETPELNAGELINRPELALYAAQGHTIDVERQRLRTGFMPKFSLFAQGGYGNPGLNMLEDKFSPYYIVGARMNWNFGSLYTLKDDKRKLETRRKQIANDRELFLFNTRLKLTEEKGNIATLQRQMESDEEIVKLRTNIRKASEAKVANGTMSVTDMLRELTRESLAKQDLAVRKIELLKAQYELKHLTN</sequence>
<protein>
    <submittedName>
        <fullName evidence="9">TolC family protein</fullName>
    </submittedName>
</protein>
<evidence type="ECO:0000256" key="3">
    <source>
        <dbReference type="ARBA" id="ARBA00022448"/>
    </source>
</evidence>
<dbReference type="GO" id="GO:0015562">
    <property type="term" value="F:efflux transmembrane transporter activity"/>
    <property type="evidence" value="ECO:0007669"/>
    <property type="project" value="InterPro"/>
</dbReference>
<dbReference type="InterPro" id="IPR051906">
    <property type="entry name" value="TolC-like"/>
</dbReference>
<proteinExistence type="inferred from homology"/>
<evidence type="ECO:0000313" key="10">
    <source>
        <dbReference type="Proteomes" id="UP000784286"/>
    </source>
</evidence>
<feature type="chain" id="PRO_5037613413" evidence="8">
    <location>
        <begin position="20"/>
        <end position="417"/>
    </location>
</feature>
<keyword evidence="3" id="KW-0813">Transport</keyword>
<accession>A0A948TQD8</accession>
<name>A0A948TQD8_9BACT</name>
<evidence type="ECO:0000256" key="1">
    <source>
        <dbReference type="ARBA" id="ARBA00004442"/>
    </source>
</evidence>
<dbReference type="AlphaFoldDB" id="A0A948TQD8"/>
<organism evidence="9 10">
    <name type="scientific">Candidatus Phocaeicola excrementipullorum</name>
    <dbReference type="NCBI Taxonomy" id="2838731"/>
    <lineage>
        <taxon>Bacteria</taxon>
        <taxon>Pseudomonadati</taxon>
        <taxon>Bacteroidota</taxon>
        <taxon>Bacteroidia</taxon>
        <taxon>Bacteroidales</taxon>
        <taxon>Bacteroidaceae</taxon>
        <taxon>Phocaeicola</taxon>
    </lineage>
</organism>
<keyword evidence="5" id="KW-0812">Transmembrane</keyword>
<keyword evidence="4" id="KW-1134">Transmembrane beta strand</keyword>
<keyword evidence="6" id="KW-0472">Membrane</keyword>
<evidence type="ECO:0000256" key="7">
    <source>
        <dbReference type="ARBA" id="ARBA00023237"/>
    </source>
</evidence>
<evidence type="ECO:0000256" key="2">
    <source>
        <dbReference type="ARBA" id="ARBA00007613"/>
    </source>
</evidence>
<comment type="caution">
    <text evidence="9">The sequence shown here is derived from an EMBL/GenBank/DDBJ whole genome shotgun (WGS) entry which is preliminary data.</text>
</comment>
<dbReference type="GO" id="GO:0015288">
    <property type="term" value="F:porin activity"/>
    <property type="evidence" value="ECO:0007669"/>
    <property type="project" value="TreeGrafter"/>
</dbReference>
<dbReference type="SUPFAM" id="SSF56954">
    <property type="entry name" value="Outer membrane efflux proteins (OEP)"/>
    <property type="match status" value="1"/>
</dbReference>
<dbReference type="PANTHER" id="PTHR30026">
    <property type="entry name" value="OUTER MEMBRANE PROTEIN TOLC"/>
    <property type="match status" value="1"/>
</dbReference>